<sequence>MIGNSFSRTTRIQHKGSGGQNIIELILVKETGMGSNLTTKHLHTINEGKHKDVRYSAVDNKYNRDFIYTIRYEVKQKNAVIETGEILPKDIIDYEEIKFESDNATGQVVQTRIQRGNHFGGTGIGWKIRDFGQKMKECGGKVKHFVVGK</sequence>
<reference evidence="2" key="1">
    <citation type="submission" date="2016-06" db="EMBL/GenBank/DDBJ databases">
        <title>Parallel loss of symbiosis genes in relatives of nitrogen-fixing non-legume Parasponia.</title>
        <authorList>
            <person name="Van Velzen R."/>
            <person name="Holmer R."/>
            <person name="Bu F."/>
            <person name="Rutten L."/>
            <person name="Van Zeijl A."/>
            <person name="Liu W."/>
            <person name="Santuari L."/>
            <person name="Cao Q."/>
            <person name="Sharma T."/>
            <person name="Shen D."/>
            <person name="Roswanjaya Y."/>
            <person name="Wardhani T."/>
            <person name="Kalhor M.S."/>
            <person name="Jansen J."/>
            <person name="Van den Hoogen J."/>
            <person name="Gungor B."/>
            <person name="Hartog M."/>
            <person name="Hontelez J."/>
            <person name="Verver J."/>
            <person name="Yang W.-C."/>
            <person name="Schijlen E."/>
            <person name="Repin R."/>
            <person name="Schilthuizen M."/>
            <person name="Schranz E."/>
            <person name="Heidstra R."/>
            <person name="Miyata K."/>
            <person name="Fedorova E."/>
            <person name="Kohlen W."/>
            <person name="Bisseling T."/>
            <person name="Smit S."/>
            <person name="Geurts R."/>
        </authorList>
    </citation>
    <scope>NUCLEOTIDE SEQUENCE [LARGE SCALE GENOMIC DNA]</scope>
    <source>
        <strain evidence="2">cv. RG33-2</strain>
    </source>
</reference>
<protein>
    <submittedName>
        <fullName evidence="1">Uncharacterized protein</fullName>
    </submittedName>
</protein>
<name>A0A2P5BDL3_TREOI</name>
<dbReference type="InParanoid" id="A0A2P5BDL3"/>
<evidence type="ECO:0000313" key="1">
    <source>
        <dbReference type="EMBL" id="PON46846.1"/>
    </source>
</evidence>
<dbReference type="Proteomes" id="UP000237000">
    <property type="component" value="Unassembled WGS sequence"/>
</dbReference>
<comment type="caution">
    <text evidence="1">The sequence shown here is derived from an EMBL/GenBank/DDBJ whole genome shotgun (WGS) entry which is preliminary data.</text>
</comment>
<evidence type="ECO:0000313" key="2">
    <source>
        <dbReference type="Proteomes" id="UP000237000"/>
    </source>
</evidence>
<accession>A0A2P5BDL3</accession>
<keyword evidence="2" id="KW-1185">Reference proteome</keyword>
<proteinExistence type="predicted"/>
<dbReference type="AlphaFoldDB" id="A0A2P5BDL3"/>
<organism evidence="1 2">
    <name type="scientific">Trema orientale</name>
    <name type="common">Charcoal tree</name>
    <name type="synonym">Celtis orientalis</name>
    <dbReference type="NCBI Taxonomy" id="63057"/>
    <lineage>
        <taxon>Eukaryota</taxon>
        <taxon>Viridiplantae</taxon>
        <taxon>Streptophyta</taxon>
        <taxon>Embryophyta</taxon>
        <taxon>Tracheophyta</taxon>
        <taxon>Spermatophyta</taxon>
        <taxon>Magnoliopsida</taxon>
        <taxon>eudicotyledons</taxon>
        <taxon>Gunneridae</taxon>
        <taxon>Pentapetalae</taxon>
        <taxon>rosids</taxon>
        <taxon>fabids</taxon>
        <taxon>Rosales</taxon>
        <taxon>Cannabaceae</taxon>
        <taxon>Trema</taxon>
    </lineage>
</organism>
<dbReference type="EMBL" id="JXTC01000546">
    <property type="protein sequence ID" value="PON46846.1"/>
    <property type="molecule type" value="Genomic_DNA"/>
</dbReference>
<gene>
    <name evidence="1" type="ORF">TorRG33x02_325090</name>
</gene>